<name>A0A0P1AG52_PLAHL</name>
<dbReference type="AlphaFoldDB" id="A0A0P1AG52"/>
<dbReference type="EMBL" id="CCYD01000428">
    <property type="protein sequence ID" value="CEG39620.1"/>
    <property type="molecule type" value="Genomic_DNA"/>
</dbReference>
<dbReference type="Proteomes" id="UP000054928">
    <property type="component" value="Unassembled WGS sequence"/>
</dbReference>
<evidence type="ECO:0000313" key="1">
    <source>
        <dbReference type="EMBL" id="CEG39620.1"/>
    </source>
</evidence>
<protein>
    <submittedName>
        <fullName evidence="1">Pleckstrin homology-like domain</fullName>
    </submittedName>
</protein>
<dbReference type="RefSeq" id="XP_024575989.1">
    <property type="nucleotide sequence ID" value="XM_024725187.1"/>
</dbReference>
<dbReference type="GeneID" id="36404913"/>
<dbReference type="SUPFAM" id="SSF50729">
    <property type="entry name" value="PH domain-like"/>
    <property type="match status" value="1"/>
</dbReference>
<accession>A0A0P1AG52</accession>
<keyword evidence="2" id="KW-1185">Reference proteome</keyword>
<organism evidence="1 2">
    <name type="scientific">Plasmopara halstedii</name>
    <name type="common">Downy mildew of sunflower</name>
    <dbReference type="NCBI Taxonomy" id="4781"/>
    <lineage>
        <taxon>Eukaryota</taxon>
        <taxon>Sar</taxon>
        <taxon>Stramenopiles</taxon>
        <taxon>Oomycota</taxon>
        <taxon>Peronosporomycetes</taxon>
        <taxon>Peronosporales</taxon>
        <taxon>Peronosporaceae</taxon>
        <taxon>Plasmopara</taxon>
    </lineage>
</organism>
<proteinExistence type="predicted"/>
<reference evidence="2" key="1">
    <citation type="submission" date="2014-09" db="EMBL/GenBank/DDBJ databases">
        <authorList>
            <person name="Sharma Rahul"/>
            <person name="Thines Marco"/>
        </authorList>
    </citation>
    <scope>NUCLEOTIDE SEQUENCE [LARGE SCALE GENOMIC DNA]</scope>
</reference>
<sequence>MRSLSFIWRRIQLRLSVDHHWTRRHDGHILSVCRTQRRFFQSRDNVSRIEQIPVDSSTRLLSPTSRDLRRLRFSLLCSNTRYCFQAPHDVAYEKWRLTIAAAIGEAEEMEQKLQMSKTYSVDAHKDYHVGIYTRDASNYKLIRLHPPRI</sequence>
<dbReference type="OrthoDB" id="93814at2759"/>
<evidence type="ECO:0000313" key="2">
    <source>
        <dbReference type="Proteomes" id="UP000054928"/>
    </source>
</evidence>